<evidence type="ECO:0000313" key="2">
    <source>
        <dbReference type="EMBL" id="SHJ87388.1"/>
    </source>
</evidence>
<keyword evidence="3" id="KW-1185">Reference proteome</keyword>
<dbReference type="EMBL" id="FQZM01000087">
    <property type="protein sequence ID" value="SHJ87388.1"/>
    <property type="molecule type" value="Genomic_DNA"/>
</dbReference>
<organism evidence="2 3">
    <name type="scientific">Desulfofundulus thermosubterraneus DSM 16057</name>
    <dbReference type="NCBI Taxonomy" id="1121432"/>
    <lineage>
        <taxon>Bacteria</taxon>
        <taxon>Bacillati</taxon>
        <taxon>Bacillota</taxon>
        <taxon>Clostridia</taxon>
        <taxon>Eubacteriales</taxon>
        <taxon>Peptococcaceae</taxon>
        <taxon>Desulfofundulus</taxon>
    </lineage>
</organism>
<protein>
    <submittedName>
        <fullName evidence="2">Metallo-beta-lactamase superfamily protein</fullName>
    </submittedName>
</protein>
<dbReference type="STRING" id="1121432.SAMN02745219_03538"/>
<dbReference type="SMART" id="SM00849">
    <property type="entry name" value="Lactamase_B"/>
    <property type="match status" value="1"/>
</dbReference>
<dbReference type="InterPro" id="IPR001279">
    <property type="entry name" value="Metallo-B-lactamas"/>
</dbReference>
<dbReference type="Pfam" id="PF00753">
    <property type="entry name" value="Lactamase_B"/>
    <property type="match status" value="1"/>
</dbReference>
<dbReference type="Gene3D" id="3.60.15.10">
    <property type="entry name" value="Ribonuclease Z/Hydroxyacylglutathione hydrolase-like"/>
    <property type="match status" value="1"/>
</dbReference>
<gene>
    <name evidence="2" type="ORF">SAMN02745219_03538</name>
</gene>
<dbReference type="InterPro" id="IPR036866">
    <property type="entry name" value="RibonucZ/Hydroxyglut_hydro"/>
</dbReference>
<evidence type="ECO:0000313" key="3">
    <source>
        <dbReference type="Proteomes" id="UP000184529"/>
    </source>
</evidence>
<dbReference type="InterPro" id="IPR050855">
    <property type="entry name" value="NDM-1-like"/>
</dbReference>
<dbReference type="PANTHER" id="PTHR42951:SF17">
    <property type="entry name" value="METALLO-BETA-LACTAMASE DOMAIN-CONTAINING PROTEIN"/>
    <property type="match status" value="1"/>
</dbReference>
<reference evidence="3" key="1">
    <citation type="submission" date="2016-11" db="EMBL/GenBank/DDBJ databases">
        <authorList>
            <person name="Varghese N."/>
            <person name="Submissions S."/>
        </authorList>
    </citation>
    <scope>NUCLEOTIDE SEQUENCE [LARGE SCALE GENOMIC DNA]</scope>
    <source>
        <strain evidence="3">DSM 16057</strain>
    </source>
</reference>
<name>A0A1M6MV52_9FIRM</name>
<accession>A0A1M6MV52</accession>
<sequence>MISSFPFEIADGLYVLGNKHFFTFLAIGETHALIELGVSATAPLVVTQMAVLGIEPEKVGYLVVPHAHFDHLGGLPYYQAFFPQARVVCSDRARKTMSNPRVLEQFFKEDDVTSAWLEETGKGRRIYSWLPGAALEAEMIVGDGDVLALGQNNTLKFIAASGHSPCSLAVYLPERETLLVSDSLGFFLGPEENFPLFFYNYDTYLETILRLSRVGAVIVAAAHELIFTEEDATGCFNVAEEAARKLYRYIYAFQGNREELMAELYHRYYHNGLRVYSPQNIKACVELLVRRVKDSGQASTG</sequence>
<proteinExistence type="predicted"/>
<evidence type="ECO:0000259" key="1">
    <source>
        <dbReference type="SMART" id="SM00849"/>
    </source>
</evidence>
<dbReference type="RefSeq" id="WP_072871669.1">
    <property type="nucleotide sequence ID" value="NZ_FQZM01000087.1"/>
</dbReference>
<dbReference type="Proteomes" id="UP000184529">
    <property type="component" value="Unassembled WGS sequence"/>
</dbReference>
<dbReference type="OrthoDB" id="9802248at2"/>
<dbReference type="SUPFAM" id="SSF56281">
    <property type="entry name" value="Metallo-hydrolase/oxidoreductase"/>
    <property type="match status" value="1"/>
</dbReference>
<dbReference type="AlphaFoldDB" id="A0A1M6MV52"/>
<dbReference type="PANTHER" id="PTHR42951">
    <property type="entry name" value="METALLO-BETA-LACTAMASE DOMAIN-CONTAINING"/>
    <property type="match status" value="1"/>
</dbReference>
<feature type="domain" description="Metallo-beta-lactamase" evidence="1">
    <location>
        <begin position="19"/>
        <end position="223"/>
    </location>
</feature>